<keyword evidence="2" id="KW-0802">TPR repeat</keyword>
<feature type="region of interest" description="Disordered" evidence="3">
    <location>
        <begin position="452"/>
        <end position="473"/>
    </location>
</feature>
<gene>
    <name evidence="5" type="ORF">BU26DRAFT_602133</name>
</gene>
<feature type="domain" description="Ig-like" evidence="4">
    <location>
        <begin position="498"/>
        <end position="592"/>
    </location>
</feature>
<dbReference type="SUPFAM" id="SSF48452">
    <property type="entry name" value="TPR-like"/>
    <property type="match status" value="3"/>
</dbReference>
<dbReference type="Proteomes" id="UP000800094">
    <property type="component" value="Unassembled WGS sequence"/>
</dbReference>
<dbReference type="OrthoDB" id="626167at2759"/>
<evidence type="ECO:0000259" key="4">
    <source>
        <dbReference type="PROSITE" id="PS50835"/>
    </source>
</evidence>
<evidence type="ECO:0000256" key="3">
    <source>
        <dbReference type="SAM" id="MobiDB-lite"/>
    </source>
</evidence>
<dbReference type="EMBL" id="ML987192">
    <property type="protein sequence ID" value="KAF2251581.1"/>
    <property type="molecule type" value="Genomic_DNA"/>
</dbReference>
<accession>A0A6A6IMA6</accession>
<dbReference type="AlphaFoldDB" id="A0A6A6IMA6"/>
<dbReference type="PANTHER" id="PTHR45641">
    <property type="entry name" value="TETRATRICOPEPTIDE REPEAT PROTEIN (AFU_ORTHOLOGUE AFUA_6G03870)"/>
    <property type="match status" value="1"/>
</dbReference>
<name>A0A6A6IMA6_9PLEO</name>
<evidence type="ECO:0000256" key="2">
    <source>
        <dbReference type="ARBA" id="ARBA00022803"/>
    </source>
</evidence>
<dbReference type="PANTHER" id="PTHR45641:SF19">
    <property type="entry name" value="NEPHROCYSTIN-3"/>
    <property type="match status" value="1"/>
</dbReference>
<dbReference type="PROSITE" id="PS50835">
    <property type="entry name" value="IG_LIKE"/>
    <property type="match status" value="1"/>
</dbReference>
<dbReference type="InterPro" id="IPR019734">
    <property type="entry name" value="TPR_rpt"/>
</dbReference>
<reference evidence="5" key="1">
    <citation type="journal article" date="2020" name="Stud. Mycol.">
        <title>101 Dothideomycetes genomes: a test case for predicting lifestyles and emergence of pathogens.</title>
        <authorList>
            <person name="Haridas S."/>
            <person name="Albert R."/>
            <person name="Binder M."/>
            <person name="Bloem J."/>
            <person name="Labutti K."/>
            <person name="Salamov A."/>
            <person name="Andreopoulos B."/>
            <person name="Baker S."/>
            <person name="Barry K."/>
            <person name="Bills G."/>
            <person name="Bluhm B."/>
            <person name="Cannon C."/>
            <person name="Castanera R."/>
            <person name="Culley D."/>
            <person name="Daum C."/>
            <person name="Ezra D."/>
            <person name="Gonzalez J."/>
            <person name="Henrissat B."/>
            <person name="Kuo A."/>
            <person name="Liang C."/>
            <person name="Lipzen A."/>
            <person name="Lutzoni F."/>
            <person name="Magnuson J."/>
            <person name="Mondo S."/>
            <person name="Nolan M."/>
            <person name="Ohm R."/>
            <person name="Pangilinan J."/>
            <person name="Park H.-J."/>
            <person name="Ramirez L."/>
            <person name="Alfaro M."/>
            <person name="Sun H."/>
            <person name="Tritt A."/>
            <person name="Yoshinaga Y."/>
            <person name="Zwiers L.-H."/>
            <person name="Turgeon B."/>
            <person name="Goodwin S."/>
            <person name="Spatafora J."/>
            <person name="Crous P."/>
            <person name="Grigoriev I."/>
        </authorList>
    </citation>
    <scope>NUCLEOTIDE SEQUENCE</scope>
    <source>
        <strain evidence="5">CBS 122368</strain>
    </source>
</reference>
<evidence type="ECO:0000313" key="6">
    <source>
        <dbReference type="Proteomes" id="UP000800094"/>
    </source>
</evidence>
<dbReference type="RefSeq" id="XP_033686585.1">
    <property type="nucleotide sequence ID" value="XM_033835323.1"/>
</dbReference>
<feature type="region of interest" description="Disordered" evidence="3">
    <location>
        <begin position="254"/>
        <end position="280"/>
    </location>
</feature>
<keyword evidence="6" id="KW-1185">Reference proteome</keyword>
<protein>
    <submittedName>
        <fullName evidence="5">TPR-like protein</fullName>
    </submittedName>
</protein>
<organism evidence="5 6">
    <name type="scientific">Trematosphaeria pertusa</name>
    <dbReference type="NCBI Taxonomy" id="390896"/>
    <lineage>
        <taxon>Eukaryota</taxon>
        <taxon>Fungi</taxon>
        <taxon>Dikarya</taxon>
        <taxon>Ascomycota</taxon>
        <taxon>Pezizomycotina</taxon>
        <taxon>Dothideomycetes</taxon>
        <taxon>Pleosporomycetidae</taxon>
        <taxon>Pleosporales</taxon>
        <taxon>Massarineae</taxon>
        <taxon>Trematosphaeriaceae</taxon>
        <taxon>Trematosphaeria</taxon>
    </lineage>
</organism>
<dbReference type="Pfam" id="PF13424">
    <property type="entry name" value="TPR_12"/>
    <property type="match status" value="3"/>
</dbReference>
<evidence type="ECO:0000256" key="1">
    <source>
        <dbReference type="ARBA" id="ARBA00022737"/>
    </source>
</evidence>
<sequence length="747" mass="81415">MAEIMGVTASIVTLVATGRTISTAFNLVAAVRECPKEIENLRREHDSLTATLECLGNLIHSSFVEQVNTVVGDTGKTLDELQTALSAIQPSGFRAGKRAAFQMRYKYFWKERTIQAIMARVQARRDSLTLMLNMWSSADAQEMRKQLDSIRLSLESCLFSIRGASVAPATSGPLSPVSDASEVNEWSSHRSSISLGSRADTATSISEMALNGHPVLDLDRRFDRALNTGRQNGPQGENIRRRIAQLNATKSSAVGASISKAARPVTSTANPRKGKSPDTNKIRTLARSLASKEANASGLWSNESAAAAQALAKAYQEVEDFESALEYYHLDLLARESLLGPTHLSTLTTMDLIAGLLELQSRWPDALEYYQRSLTGRASNPNIGRTHPTYLPIATRIGRMYKQMDESELALQQYASILDQYYTMAGKGGVAAMAVRADIATIAQGTSSAPAASSALAPTAPTPNGGSPFMIPSSLKSNTNEMARCIPTQGSSPTVWAPEIAEYEAKLERVRLINGNNHPETLQLMCSLADAYASHEQYEAAVSWLHEALRGQEITFGEKHPKTLATLHNLGICYASTKDNAAALKYLESAVTGRTWKLAKNHPDTIISIVQLATVYRALGEYTKALDLIDRAIAGYTERYGAKHPKTLSAAFQRGKILHNKGALTAAQRVHESVLRDREAMNPPVHPQVLASKVELGQAYRELKAYEKATAILLDAYEGQKTTFGQLNSLTTGSAHDLAMIYWETEK</sequence>
<dbReference type="Gene3D" id="1.25.40.10">
    <property type="entry name" value="Tetratricopeptide repeat domain"/>
    <property type="match status" value="3"/>
</dbReference>
<dbReference type="InterPro" id="IPR011990">
    <property type="entry name" value="TPR-like_helical_dom_sf"/>
</dbReference>
<proteinExistence type="predicted"/>
<dbReference type="InterPro" id="IPR007110">
    <property type="entry name" value="Ig-like_dom"/>
</dbReference>
<dbReference type="SMART" id="SM00028">
    <property type="entry name" value="TPR"/>
    <property type="match status" value="5"/>
</dbReference>
<dbReference type="GeneID" id="54588653"/>
<evidence type="ECO:0000313" key="5">
    <source>
        <dbReference type="EMBL" id="KAF2251581.1"/>
    </source>
</evidence>
<keyword evidence="1" id="KW-0677">Repeat</keyword>
<feature type="compositionally biased region" description="Low complexity" evidence="3">
    <location>
        <begin position="452"/>
        <end position="463"/>
    </location>
</feature>